<dbReference type="AlphaFoldDB" id="A0A418D301"/>
<dbReference type="EMBL" id="QUTG01004215">
    <property type="protein sequence ID" value="RHY88896.1"/>
    <property type="molecule type" value="Genomic_DNA"/>
</dbReference>
<evidence type="ECO:0000313" key="3">
    <source>
        <dbReference type="Proteomes" id="UP000285430"/>
    </source>
</evidence>
<comment type="caution">
    <text evidence="1">The sequence shown here is derived from an EMBL/GenBank/DDBJ whole genome shotgun (WGS) entry which is preliminary data.</text>
</comment>
<reference evidence="3 4" key="1">
    <citation type="submission" date="2018-08" db="EMBL/GenBank/DDBJ databases">
        <title>Aphanomyces genome sequencing and annotation.</title>
        <authorList>
            <person name="Minardi D."/>
            <person name="Oidtmann B."/>
            <person name="Van Der Giezen M."/>
            <person name="Studholme D.J."/>
        </authorList>
    </citation>
    <scope>NUCLEOTIDE SEQUENCE [LARGE SCALE GENOMIC DNA]</scope>
    <source>
        <strain evidence="2 3">Da</strain>
        <strain evidence="1 4">Sv</strain>
    </source>
</reference>
<gene>
    <name evidence="1" type="ORF">DYB35_011044</name>
    <name evidence="2" type="ORF">DYB37_009667</name>
</gene>
<dbReference type="Proteomes" id="UP000285430">
    <property type="component" value="Unassembled WGS sequence"/>
</dbReference>
<accession>A0A418D301</accession>
<organism evidence="1 4">
    <name type="scientific">Aphanomyces astaci</name>
    <name type="common">Crayfish plague agent</name>
    <dbReference type="NCBI Taxonomy" id="112090"/>
    <lineage>
        <taxon>Eukaryota</taxon>
        <taxon>Sar</taxon>
        <taxon>Stramenopiles</taxon>
        <taxon>Oomycota</taxon>
        <taxon>Saprolegniomycetes</taxon>
        <taxon>Saprolegniales</taxon>
        <taxon>Verrucalvaceae</taxon>
        <taxon>Aphanomyces</taxon>
    </lineage>
</organism>
<protein>
    <submittedName>
        <fullName evidence="1">Uncharacterized protein</fullName>
    </submittedName>
</protein>
<dbReference type="EMBL" id="QUTH01003650">
    <property type="protein sequence ID" value="RHZ18104.1"/>
    <property type="molecule type" value="Genomic_DNA"/>
</dbReference>
<name>A0A418D301_APHAT</name>
<dbReference type="Proteomes" id="UP000285712">
    <property type="component" value="Unassembled WGS sequence"/>
</dbReference>
<proteinExistence type="predicted"/>
<evidence type="ECO:0000313" key="1">
    <source>
        <dbReference type="EMBL" id="RHY88896.1"/>
    </source>
</evidence>
<evidence type="ECO:0000313" key="2">
    <source>
        <dbReference type="EMBL" id="RHZ18104.1"/>
    </source>
</evidence>
<sequence length="371" mass="42245">MWRYWFHGDSIGNRTIIDSHLITVPFRLFHIPSDRSLYNSFDAVSFAMSTILAHSSVSSAAEMSAMSPAALDAILVEALPRAYPSRRPTDDMYMLFTSFPRPPPPPQPFLFPSTSIRVMWMLWLRGYDGRPPLDKLRARDLHDDASKRRWWSTKQLFAKLTDVALLMPWVSSKEMLVTGMDLPSFRLMCDEVVTLFAYECGSKCTLNADSLCILAATWVTETPYGSMSLTAPSYDRPPRPACTSGPMTLSICDNVTQADEGQLPALPVRTMWPLWHRRDVSQVPYKARTWASGSILAKTRRVMRTLTEIAVETHRVLDEEALERLSTASLYRMFDEVFPILASRYDVAVQHLVTPDKKCANLVRYQYKTSR</sequence>
<evidence type="ECO:0000313" key="4">
    <source>
        <dbReference type="Proteomes" id="UP000285712"/>
    </source>
</evidence>